<evidence type="ECO:0000313" key="1">
    <source>
        <dbReference type="EMBL" id="VEL30197.1"/>
    </source>
</evidence>
<comment type="caution">
    <text evidence="1">The sequence shown here is derived from an EMBL/GenBank/DDBJ whole genome shotgun (WGS) entry which is preliminary data.</text>
</comment>
<reference evidence="1" key="1">
    <citation type="submission" date="2018-11" db="EMBL/GenBank/DDBJ databases">
        <authorList>
            <consortium name="Pathogen Informatics"/>
        </authorList>
    </citation>
    <scope>NUCLEOTIDE SEQUENCE</scope>
</reference>
<protein>
    <submittedName>
        <fullName evidence="1">Uncharacterized protein</fullName>
    </submittedName>
</protein>
<dbReference type="AlphaFoldDB" id="A0A3S5CRD4"/>
<organism evidence="1 2">
    <name type="scientific">Protopolystoma xenopodis</name>
    <dbReference type="NCBI Taxonomy" id="117903"/>
    <lineage>
        <taxon>Eukaryota</taxon>
        <taxon>Metazoa</taxon>
        <taxon>Spiralia</taxon>
        <taxon>Lophotrochozoa</taxon>
        <taxon>Platyhelminthes</taxon>
        <taxon>Monogenea</taxon>
        <taxon>Polyopisthocotylea</taxon>
        <taxon>Polystomatidea</taxon>
        <taxon>Polystomatidae</taxon>
        <taxon>Protopolystoma</taxon>
    </lineage>
</organism>
<dbReference type="Proteomes" id="UP000784294">
    <property type="component" value="Unassembled WGS sequence"/>
</dbReference>
<name>A0A3S5CRD4_9PLAT</name>
<gene>
    <name evidence="1" type="ORF">PXEA_LOCUS23637</name>
</gene>
<keyword evidence="2" id="KW-1185">Reference proteome</keyword>
<evidence type="ECO:0000313" key="2">
    <source>
        <dbReference type="Proteomes" id="UP000784294"/>
    </source>
</evidence>
<dbReference type="EMBL" id="CAAALY010110255">
    <property type="protein sequence ID" value="VEL30197.1"/>
    <property type="molecule type" value="Genomic_DNA"/>
</dbReference>
<sequence>MTIGNISNADGGLFSAYSRCAPNKPLFGSALSSSGFPSLNRTCPNMAVHITSASSINADAYTKGEANANFSTRPSFFDSVPSMTNTNGGMSRDLGSSNNDGCFESVSKPLTVCSIEQTNSKVLGAGKFTGLSYLMAKEPNGIDFSSLAASAASRPFWEKKTVAEDVREGVETSATTSEVIWAGAGTQLFSSPSKHMGTASGATDAEDVNHDPHYDPHYEPIIELPKLVQVSFKFYASIAFLFDLSFNSYLNLDFVYIVFFFHFK</sequence>
<accession>A0A3S5CRD4</accession>
<proteinExistence type="predicted"/>